<dbReference type="Gene3D" id="1.10.260.40">
    <property type="entry name" value="lambda repressor-like DNA-binding domains"/>
    <property type="match status" value="1"/>
</dbReference>
<dbReference type="SUPFAM" id="SSF47413">
    <property type="entry name" value="lambda repressor-like DNA-binding domains"/>
    <property type="match status" value="1"/>
</dbReference>
<dbReference type="InterPro" id="IPR001387">
    <property type="entry name" value="Cro/C1-type_HTH"/>
</dbReference>
<dbReference type="OrthoDB" id="9804186at2"/>
<dbReference type="AlphaFoldDB" id="A0A0M6WUI8"/>
<gene>
    <name evidence="2" type="ORF">RIL183_27691</name>
</gene>
<evidence type="ECO:0000313" key="3">
    <source>
        <dbReference type="Proteomes" id="UP000049828"/>
    </source>
</evidence>
<dbReference type="RefSeq" id="WP_055040019.1">
    <property type="nucleotide sequence ID" value="NZ_CVRS01000086.1"/>
</dbReference>
<keyword evidence="3" id="KW-1185">Reference proteome</keyword>
<evidence type="ECO:0000259" key="1">
    <source>
        <dbReference type="Pfam" id="PF13443"/>
    </source>
</evidence>
<dbReference type="GO" id="GO:0003677">
    <property type="term" value="F:DNA binding"/>
    <property type="evidence" value="ECO:0007669"/>
    <property type="project" value="InterPro"/>
</dbReference>
<protein>
    <recommendedName>
        <fullName evidence="1">HTH cro/C1-type domain-containing protein</fullName>
    </recommendedName>
</protein>
<dbReference type="Pfam" id="PF13443">
    <property type="entry name" value="HTH_26"/>
    <property type="match status" value="1"/>
</dbReference>
<dbReference type="InterPro" id="IPR010982">
    <property type="entry name" value="Lambda_DNA-bd_dom_sf"/>
</dbReference>
<dbReference type="EMBL" id="CVRS01000086">
    <property type="protein sequence ID" value="CRL40884.1"/>
    <property type="molecule type" value="Genomic_DNA"/>
</dbReference>
<evidence type="ECO:0000313" key="2">
    <source>
        <dbReference type="EMBL" id="CRL40884.1"/>
    </source>
</evidence>
<sequence length="67" mass="7687">MHISYKKLWKLLIDRELMKKDLCEMAGISSASMAKLGKNENVNTDIILRICVALQCDICDIMEIEKD</sequence>
<accession>A0A0M6WUI8</accession>
<name>A0A0M6WUI8_9FIRM</name>
<dbReference type="Proteomes" id="UP000049828">
    <property type="component" value="Unassembled WGS sequence"/>
</dbReference>
<reference evidence="3" key="1">
    <citation type="submission" date="2015-05" db="EMBL/GenBank/DDBJ databases">
        <authorList>
            <consortium name="Pathogen Informatics"/>
        </authorList>
    </citation>
    <scope>NUCLEOTIDE SEQUENCE [LARGE SCALE GENOMIC DNA]</scope>
    <source>
        <strain evidence="3">L1-83</strain>
    </source>
</reference>
<organism evidence="2 3">
    <name type="scientific">Roseburia inulinivorans</name>
    <dbReference type="NCBI Taxonomy" id="360807"/>
    <lineage>
        <taxon>Bacteria</taxon>
        <taxon>Bacillati</taxon>
        <taxon>Bacillota</taxon>
        <taxon>Clostridia</taxon>
        <taxon>Lachnospirales</taxon>
        <taxon>Lachnospiraceae</taxon>
        <taxon>Roseburia</taxon>
    </lineage>
</organism>
<feature type="domain" description="HTH cro/C1-type" evidence="1">
    <location>
        <begin position="7"/>
        <end position="67"/>
    </location>
</feature>
<proteinExistence type="predicted"/>